<reference evidence="3 4" key="1">
    <citation type="submission" date="2019-03" db="EMBL/GenBank/DDBJ databases">
        <title>Genomics of glacier-inhabiting Cryobacterium strains.</title>
        <authorList>
            <person name="Liu Q."/>
            <person name="Xin Y.-H."/>
        </authorList>
    </citation>
    <scope>NUCLEOTIDE SEQUENCE [LARGE SCALE GENOMIC DNA]</scope>
    <source>
        <strain evidence="3 4">CGMCC 1.10440</strain>
    </source>
</reference>
<dbReference type="OrthoDB" id="4990776at2"/>
<dbReference type="EMBL" id="SOFI01000003">
    <property type="protein sequence ID" value="TFB80532.1"/>
    <property type="molecule type" value="Genomic_DNA"/>
</dbReference>
<feature type="chain" id="PRO_5020761358" evidence="2">
    <location>
        <begin position="37"/>
        <end position="380"/>
    </location>
</feature>
<feature type="signal peptide" evidence="2">
    <location>
        <begin position="1"/>
        <end position="36"/>
    </location>
</feature>
<keyword evidence="1" id="KW-1133">Transmembrane helix</keyword>
<dbReference type="Proteomes" id="UP000298488">
    <property type="component" value="Unassembled WGS sequence"/>
</dbReference>
<keyword evidence="1" id="KW-0812">Transmembrane</keyword>
<protein>
    <submittedName>
        <fullName evidence="3">LPXTG cell wall anchor domain-containing protein</fullName>
    </submittedName>
</protein>
<evidence type="ECO:0000256" key="2">
    <source>
        <dbReference type="SAM" id="SignalP"/>
    </source>
</evidence>
<keyword evidence="1" id="KW-0472">Membrane</keyword>
<name>A0A4R8VEE5_9MICO</name>
<evidence type="ECO:0000313" key="4">
    <source>
        <dbReference type="Proteomes" id="UP000298488"/>
    </source>
</evidence>
<keyword evidence="2" id="KW-0732">Signal</keyword>
<sequence length="380" mass="38767">MSISGAPMRTSKFLSLAAASALLAGGSLLSAGPASASTTVDYATFYGASDFGVESGGYPTGVDWFFGDVSGTEGPHQFTNTGLVLNDPASGDVQILNQNVTTPVDAGELASVVQNANIFAQNGEWFFQLAFFAEGTSDTGFTTLRPATAGSVSTGDPWITSQALGSYAAGATASFSDLADALYAGEAPQLLAYGFFVAAGQTTTINGISWGTQGSSFGLPPTRTISPNPITQDAFSTAGQGLTLSGTNWFPGVDAYIFIVDHNGTTVFEDTSSFIVDSAGNVSVSVVLPSKPDVGTYYVTFDDDSFYYHTGVLDHYVSAPGGGEGEGSNAQGIQISVIAAAPELAATGAESGTLIAGGILLLILGGVVLIGSRRRRAQLG</sequence>
<dbReference type="AlphaFoldDB" id="A0A4R8VEE5"/>
<accession>A0A4R8VEE5</accession>
<evidence type="ECO:0000256" key="1">
    <source>
        <dbReference type="SAM" id="Phobius"/>
    </source>
</evidence>
<keyword evidence="4" id="KW-1185">Reference proteome</keyword>
<feature type="transmembrane region" description="Helical" evidence="1">
    <location>
        <begin position="352"/>
        <end position="371"/>
    </location>
</feature>
<dbReference type="NCBIfam" id="TIGR01167">
    <property type="entry name" value="LPXTG_anchor"/>
    <property type="match status" value="1"/>
</dbReference>
<organism evidence="3 4">
    <name type="scientific">Terrimesophilobacter mesophilus</name>
    <dbReference type="NCBI Taxonomy" id="433647"/>
    <lineage>
        <taxon>Bacteria</taxon>
        <taxon>Bacillati</taxon>
        <taxon>Actinomycetota</taxon>
        <taxon>Actinomycetes</taxon>
        <taxon>Micrococcales</taxon>
        <taxon>Microbacteriaceae</taxon>
        <taxon>Terrimesophilobacter</taxon>
    </lineage>
</organism>
<evidence type="ECO:0000313" key="3">
    <source>
        <dbReference type="EMBL" id="TFB80532.1"/>
    </source>
</evidence>
<comment type="caution">
    <text evidence="3">The sequence shown here is derived from an EMBL/GenBank/DDBJ whole genome shotgun (WGS) entry which is preliminary data.</text>
</comment>
<gene>
    <name evidence="3" type="ORF">E3N84_11095</name>
</gene>
<proteinExistence type="predicted"/>